<sequence length="419" mass="44502">MFKPIPTFIGLRYAGARRRGDDSAGLVSFISGLSMTGLVLGVALMIVVMSIMNGFDRELRERILGIMPHATIYNASPAIDWSALRHQLAADPEVVSAAEVWQVNALARRGGEVTPLLVQGINPGTIVEVSSIRDFLGSEAFPKLMDTVEPGIILGRGIAEKLDVAQGAYLSLIVPDNDSAGGDRRSARVAGFRVADIFHSGTVLDQSLALVSWEQAQALAGNGGGAGVQLRVADMLEANWIMRRLLRALDQPGYYGTDWSRTHGNLYQAIQMSRNLVGLLVLLIIAIAAFNVVSTLVMVVVDKHTDIAILRTMGASTQQILLTFVSQGALVGLVGAVFGGALGVLGALTVTDLVAGLESAFGVQFLKSDVYPVDYLPSELAWSDVALVVGAGILLSLLATLYPAWQASRVQPAAALRNE</sequence>
<accession>A0ABY9E7R4</accession>
<dbReference type="RefSeq" id="WP_301413778.1">
    <property type="nucleotide sequence ID" value="NZ_CP098023.1"/>
</dbReference>
<keyword evidence="6 8" id="KW-1133">Transmembrane helix</keyword>
<keyword evidence="11" id="KW-0449">Lipoprotein</keyword>
<evidence type="ECO:0000256" key="7">
    <source>
        <dbReference type="ARBA" id="ARBA00023136"/>
    </source>
</evidence>
<evidence type="ECO:0000256" key="8">
    <source>
        <dbReference type="SAM" id="Phobius"/>
    </source>
</evidence>
<dbReference type="InterPro" id="IPR003838">
    <property type="entry name" value="ABC3_permease_C"/>
</dbReference>
<dbReference type="NCBIfam" id="TIGR02212">
    <property type="entry name" value="lolCE"/>
    <property type="match status" value="1"/>
</dbReference>
<keyword evidence="5 8" id="KW-0812">Transmembrane</keyword>
<proteinExistence type="inferred from homology"/>
<evidence type="ECO:0000256" key="3">
    <source>
        <dbReference type="ARBA" id="ARBA00022448"/>
    </source>
</evidence>
<dbReference type="Proteomes" id="UP001321520">
    <property type="component" value="Chromosome"/>
</dbReference>
<evidence type="ECO:0000313" key="12">
    <source>
        <dbReference type="Proteomes" id="UP001321520"/>
    </source>
</evidence>
<keyword evidence="4" id="KW-1003">Cell membrane</keyword>
<keyword evidence="12" id="KW-1185">Reference proteome</keyword>
<dbReference type="EMBL" id="CP098023">
    <property type="protein sequence ID" value="WKD48153.1"/>
    <property type="molecule type" value="Genomic_DNA"/>
</dbReference>
<feature type="transmembrane region" description="Helical" evidence="8">
    <location>
        <begin position="320"/>
        <end position="338"/>
    </location>
</feature>
<dbReference type="InterPro" id="IPR025857">
    <property type="entry name" value="MacB_PCD"/>
</dbReference>
<comment type="subcellular location">
    <subcellularLocation>
        <location evidence="1">Cell membrane</location>
        <topology evidence="1">Multi-pass membrane protein</topology>
    </subcellularLocation>
</comment>
<organism evidence="11 12">
    <name type="scientific">Microbulbifer spongiae</name>
    <dbReference type="NCBI Taxonomy" id="2944933"/>
    <lineage>
        <taxon>Bacteria</taxon>
        <taxon>Pseudomonadati</taxon>
        <taxon>Pseudomonadota</taxon>
        <taxon>Gammaproteobacteria</taxon>
        <taxon>Cellvibrionales</taxon>
        <taxon>Microbulbiferaceae</taxon>
        <taxon>Microbulbifer</taxon>
    </lineage>
</organism>
<evidence type="ECO:0000313" key="11">
    <source>
        <dbReference type="EMBL" id="WKD48153.1"/>
    </source>
</evidence>
<dbReference type="InterPro" id="IPR051447">
    <property type="entry name" value="Lipoprotein-release_system"/>
</dbReference>
<dbReference type="PANTHER" id="PTHR30489:SF0">
    <property type="entry name" value="LIPOPROTEIN-RELEASING SYSTEM TRANSMEMBRANE PROTEIN LOLE"/>
    <property type="match status" value="1"/>
</dbReference>
<evidence type="ECO:0000256" key="4">
    <source>
        <dbReference type="ARBA" id="ARBA00022475"/>
    </source>
</evidence>
<feature type="transmembrane region" description="Helical" evidence="8">
    <location>
        <begin position="385"/>
        <end position="405"/>
    </location>
</feature>
<feature type="domain" description="MacB-like periplasmic core" evidence="10">
    <location>
        <begin position="31"/>
        <end position="222"/>
    </location>
</feature>
<feature type="transmembrane region" description="Helical" evidence="8">
    <location>
        <begin position="276"/>
        <end position="300"/>
    </location>
</feature>
<dbReference type="InterPro" id="IPR011925">
    <property type="entry name" value="LolCE_TM"/>
</dbReference>
<feature type="transmembrane region" description="Helical" evidence="8">
    <location>
        <begin position="26"/>
        <end position="52"/>
    </location>
</feature>
<evidence type="ECO:0000256" key="1">
    <source>
        <dbReference type="ARBA" id="ARBA00004651"/>
    </source>
</evidence>
<dbReference type="Pfam" id="PF02687">
    <property type="entry name" value="FtsX"/>
    <property type="match status" value="1"/>
</dbReference>
<dbReference type="Pfam" id="PF12704">
    <property type="entry name" value="MacB_PCD"/>
    <property type="match status" value="1"/>
</dbReference>
<keyword evidence="7 8" id="KW-0472">Membrane</keyword>
<name>A0ABY9E7R4_9GAMM</name>
<reference evidence="11 12" key="1">
    <citation type="submission" date="2022-05" db="EMBL/GenBank/DDBJ databases">
        <title>Microbulbifer sp. nov., isolated from sponge.</title>
        <authorList>
            <person name="Gao L."/>
        </authorList>
    </citation>
    <scope>NUCLEOTIDE SEQUENCE [LARGE SCALE GENOMIC DNA]</scope>
    <source>
        <strain evidence="11 12">MI-G</strain>
    </source>
</reference>
<feature type="domain" description="ABC3 transporter permease C-terminal" evidence="9">
    <location>
        <begin position="279"/>
        <end position="412"/>
    </location>
</feature>
<evidence type="ECO:0000256" key="6">
    <source>
        <dbReference type="ARBA" id="ARBA00022989"/>
    </source>
</evidence>
<dbReference type="PANTHER" id="PTHR30489">
    <property type="entry name" value="LIPOPROTEIN-RELEASING SYSTEM TRANSMEMBRANE PROTEIN LOLE"/>
    <property type="match status" value="1"/>
</dbReference>
<evidence type="ECO:0000259" key="10">
    <source>
        <dbReference type="Pfam" id="PF12704"/>
    </source>
</evidence>
<evidence type="ECO:0000256" key="5">
    <source>
        <dbReference type="ARBA" id="ARBA00022692"/>
    </source>
</evidence>
<gene>
    <name evidence="11" type="ORF">M8T91_09325</name>
</gene>
<comment type="similarity">
    <text evidence="2">Belongs to the ABC-4 integral membrane protein family. LolC/E subfamily.</text>
</comment>
<keyword evidence="3" id="KW-0813">Transport</keyword>
<protein>
    <submittedName>
        <fullName evidence="11">Lipoprotein-releasing ABC transporter permease subunit</fullName>
    </submittedName>
</protein>
<evidence type="ECO:0000256" key="2">
    <source>
        <dbReference type="ARBA" id="ARBA00005236"/>
    </source>
</evidence>
<evidence type="ECO:0000259" key="9">
    <source>
        <dbReference type="Pfam" id="PF02687"/>
    </source>
</evidence>